<dbReference type="Proteomes" id="UP001388673">
    <property type="component" value="Unassembled WGS sequence"/>
</dbReference>
<proteinExistence type="predicted"/>
<evidence type="ECO:0000313" key="2">
    <source>
        <dbReference type="EMBL" id="KAK8853515.1"/>
    </source>
</evidence>
<feature type="region of interest" description="Disordered" evidence="1">
    <location>
        <begin position="667"/>
        <end position="689"/>
    </location>
</feature>
<keyword evidence="3" id="KW-1185">Reference proteome</keyword>
<evidence type="ECO:0000256" key="1">
    <source>
        <dbReference type="SAM" id="MobiDB-lite"/>
    </source>
</evidence>
<comment type="caution">
    <text evidence="2">The sequence shown here is derived from an EMBL/GenBank/DDBJ whole genome shotgun (WGS) entry which is preliminary data.</text>
</comment>
<name>A0AAW0Z1B0_9TREE</name>
<protein>
    <submittedName>
        <fullName evidence="2">Uncharacterized protein</fullName>
    </submittedName>
</protein>
<gene>
    <name evidence="2" type="ORF">IAR55_004222</name>
</gene>
<dbReference type="GeneID" id="92181480"/>
<dbReference type="RefSeq" id="XP_066802701.1">
    <property type="nucleotide sequence ID" value="XM_066947322.1"/>
</dbReference>
<dbReference type="KEGG" id="kne:92181480"/>
<sequence length="689" mass="75916">MAFRPTLQERVDKESRNRLVQLAAVQRAPTVDLEAEGWLPSQSSAVGSEGRWSIDQPPYTLLGRMTGGPEDDDGGALRKAFIFPPRSPASDHSFELPSDPPSVEEEEEEGEEQEQQEQQEQQDVLSPDNSPPPLPLHRQLRRGRGEDSSAEQVREGDIAAVLLRQPDRKKSKQNLSPNASPFHPARTPDRLTHISDSIHPQELLPHSSPPPPPRQAARKSLGPTRPARQRRSPHPDAARPVPPYIGAPPFPAPQFPAPPVPPAFPAPPAPHPGQFGMVPPYGYPPYSYQPGQPVFIGELETLRMDNSKMMEERREDNRRNAELLAAQKEEDARKLTEERHGRAEDAARYKEQIRKMEEDMAVIKEMLGLTSAADARPHPNRAPLPTLMDRVSTLEHVSQDLARHTLGYDSTLGRTSRRVDRLDDTVLDESTGLVKGVKELTDMSASIISHVKDLTDNASTISTLGTTIGILDTTVSGLSEKGFVFDEKTGLTHAVQRIDASLTHESSRLSVLSATVDDISGKVSGEQGLVSRVQEAQQKGSQVHDVIHNVETGLIERVRVINKRLDDQKGPMTSLSDKVENLSKKVEGEGGLIERMERVVTRGDELHQAVHDGTSGLEVRLEQVSKKGNELHKAVHDEKTGLATTLAEVRSKGDDLHRMIYDNSTGLATRLDQARKHPPRRGASSGGSR</sequence>
<accession>A0AAW0Z1B0</accession>
<feature type="compositionally biased region" description="Basic and acidic residues" evidence="1">
    <location>
        <begin position="143"/>
        <end position="157"/>
    </location>
</feature>
<dbReference type="AlphaFoldDB" id="A0AAW0Z1B0"/>
<feature type="region of interest" description="Disordered" evidence="1">
    <location>
        <begin position="38"/>
        <end position="267"/>
    </location>
</feature>
<feature type="region of interest" description="Disordered" evidence="1">
    <location>
        <begin position="328"/>
        <end position="347"/>
    </location>
</feature>
<feature type="compositionally biased region" description="Acidic residues" evidence="1">
    <location>
        <begin position="102"/>
        <end position="117"/>
    </location>
</feature>
<organism evidence="2 3">
    <name type="scientific">Kwoniella newhampshirensis</name>
    <dbReference type="NCBI Taxonomy" id="1651941"/>
    <lineage>
        <taxon>Eukaryota</taxon>
        <taxon>Fungi</taxon>
        <taxon>Dikarya</taxon>
        <taxon>Basidiomycota</taxon>
        <taxon>Agaricomycotina</taxon>
        <taxon>Tremellomycetes</taxon>
        <taxon>Tremellales</taxon>
        <taxon>Cryptococcaceae</taxon>
        <taxon>Kwoniella</taxon>
    </lineage>
</organism>
<dbReference type="EMBL" id="JBCAWK010000007">
    <property type="protein sequence ID" value="KAK8853515.1"/>
    <property type="molecule type" value="Genomic_DNA"/>
</dbReference>
<evidence type="ECO:0000313" key="3">
    <source>
        <dbReference type="Proteomes" id="UP001388673"/>
    </source>
</evidence>
<feature type="compositionally biased region" description="Low complexity" evidence="1">
    <location>
        <begin position="118"/>
        <end position="128"/>
    </location>
</feature>
<feature type="compositionally biased region" description="Pro residues" evidence="1">
    <location>
        <begin position="240"/>
        <end position="267"/>
    </location>
</feature>
<reference evidence="2 3" key="1">
    <citation type="journal article" date="2024" name="bioRxiv">
        <title>Comparative genomics of Cryptococcus and Kwoniella reveals pathogenesis evolution and contrasting karyotype dynamics via intercentromeric recombination or chromosome fusion.</title>
        <authorList>
            <person name="Coelho M.A."/>
            <person name="David-Palma M."/>
            <person name="Shea T."/>
            <person name="Bowers K."/>
            <person name="McGinley-Smith S."/>
            <person name="Mohammad A.W."/>
            <person name="Gnirke A."/>
            <person name="Yurkov A.M."/>
            <person name="Nowrousian M."/>
            <person name="Sun S."/>
            <person name="Cuomo C.A."/>
            <person name="Heitman J."/>
        </authorList>
    </citation>
    <scope>NUCLEOTIDE SEQUENCE [LARGE SCALE GENOMIC DNA]</scope>
    <source>
        <strain evidence="2 3">CBS 13917</strain>
    </source>
</reference>